<dbReference type="InterPro" id="IPR039329">
    <property type="entry name" value="SIAE"/>
</dbReference>
<protein>
    <submittedName>
        <fullName evidence="4">9-O-acetylesterase</fullName>
    </submittedName>
</protein>
<keyword evidence="2" id="KW-0732">Signal</keyword>
<gene>
    <name evidence="4" type="ORF">ED312_19490</name>
</gene>
<name>A0A3N0DRJ0_SINP1</name>
<feature type="domain" description="Sialate O-acetylesterase" evidence="3">
    <location>
        <begin position="105"/>
        <end position="233"/>
    </location>
</feature>
<evidence type="ECO:0000256" key="2">
    <source>
        <dbReference type="SAM" id="SignalP"/>
    </source>
</evidence>
<dbReference type="InterPro" id="IPR005181">
    <property type="entry name" value="SASA"/>
</dbReference>
<feature type="domain" description="Sialate O-acetylesterase" evidence="3">
    <location>
        <begin position="294"/>
        <end position="373"/>
    </location>
</feature>
<sequence length="514" mass="57855">MKSIILSLAFFLSLSFSAYAKIKLPALVGDHMVLQQQAEINIWGWASPGEKITITPEWQKEVIHTTADGQGNWKIPVSTPKAGGPYTIVLQGENKITLSDVLIGEVWICSGQSNMHMPVGKYEKTWQTGVLNYEKEVKEANYPRMRLFTVALKTSDSLLTDVEGKWQACNPESVYDFSAVGYFFGREILRSQNVPVGLITSAWGGTPAEAWTKKDVLEKDPDFIPILDRFQEACDNYPAAYEAYKVKYDEWKQKSELAREKGEKIPGAPREPIGPGHHKAPSLIYNAMIYPLLNYTIRGAIWYQGESNAERAYQYRKLFPAMIKNWRDDWQQGDFPFYFVQIAPHRGQNPEIREAQLLSMLSVPNTGMAVLTDAGNATNIHPLNKQVVGERLALWAKAKTYGETDLVYSGPVYSKMKKEGDKVRLYFDHTGSGLVCKGDALTHFTIAGEDKNFLPATAEIEGNTIIVSNPDVREPVAVRFGWENIPEHTLFNREGLPASPFRTDDWPETTYGKN</sequence>
<keyword evidence="1" id="KW-0378">Hydrolase</keyword>
<dbReference type="Proteomes" id="UP000267469">
    <property type="component" value="Unassembled WGS sequence"/>
</dbReference>
<comment type="caution">
    <text evidence="4">The sequence shown here is derived from an EMBL/GenBank/DDBJ whole genome shotgun (WGS) entry which is preliminary data.</text>
</comment>
<dbReference type="EMBL" id="RJTM01000136">
    <property type="protein sequence ID" value="RNL78121.1"/>
    <property type="molecule type" value="Genomic_DNA"/>
</dbReference>
<dbReference type="InterPro" id="IPR036514">
    <property type="entry name" value="SGNH_hydro_sf"/>
</dbReference>
<dbReference type="Pfam" id="PF03629">
    <property type="entry name" value="SASA"/>
    <property type="match status" value="2"/>
</dbReference>
<dbReference type="GO" id="GO:0005975">
    <property type="term" value="P:carbohydrate metabolic process"/>
    <property type="evidence" value="ECO:0007669"/>
    <property type="project" value="TreeGrafter"/>
</dbReference>
<dbReference type="SUPFAM" id="SSF52266">
    <property type="entry name" value="SGNH hydrolase"/>
    <property type="match status" value="1"/>
</dbReference>
<accession>A0A3N0DRJ0</accession>
<dbReference type="Gene3D" id="2.60.40.10">
    <property type="entry name" value="Immunoglobulins"/>
    <property type="match status" value="1"/>
</dbReference>
<organism evidence="4 5">
    <name type="scientific">Sinomicrobium pectinilyticum</name>
    <dbReference type="NCBI Taxonomy" id="1084421"/>
    <lineage>
        <taxon>Bacteria</taxon>
        <taxon>Pseudomonadati</taxon>
        <taxon>Bacteroidota</taxon>
        <taxon>Flavobacteriia</taxon>
        <taxon>Flavobacteriales</taxon>
        <taxon>Flavobacteriaceae</taxon>
        <taxon>Sinomicrobium</taxon>
    </lineage>
</organism>
<dbReference type="PANTHER" id="PTHR22901:SF0">
    <property type="entry name" value="SIALATE O-ACETYLESTERASE"/>
    <property type="match status" value="1"/>
</dbReference>
<dbReference type="PANTHER" id="PTHR22901">
    <property type="entry name" value="SIALATE O-ACETYLESTERASE"/>
    <property type="match status" value="1"/>
</dbReference>
<feature type="signal peptide" evidence="2">
    <location>
        <begin position="1"/>
        <end position="20"/>
    </location>
</feature>
<evidence type="ECO:0000259" key="3">
    <source>
        <dbReference type="Pfam" id="PF03629"/>
    </source>
</evidence>
<feature type="chain" id="PRO_5017985300" evidence="2">
    <location>
        <begin position="21"/>
        <end position="514"/>
    </location>
</feature>
<dbReference type="RefSeq" id="WP_123217705.1">
    <property type="nucleotide sequence ID" value="NZ_RJTM01000136.1"/>
</dbReference>
<evidence type="ECO:0000256" key="1">
    <source>
        <dbReference type="ARBA" id="ARBA00022801"/>
    </source>
</evidence>
<evidence type="ECO:0000313" key="4">
    <source>
        <dbReference type="EMBL" id="RNL78121.1"/>
    </source>
</evidence>
<dbReference type="GO" id="GO:0001681">
    <property type="term" value="F:sialate O-acetylesterase activity"/>
    <property type="evidence" value="ECO:0007669"/>
    <property type="project" value="InterPro"/>
</dbReference>
<evidence type="ECO:0000313" key="5">
    <source>
        <dbReference type="Proteomes" id="UP000267469"/>
    </source>
</evidence>
<dbReference type="Gene3D" id="3.40.50.1110">
    <property type="entry name" value="SGNH hydrolase"/>
    <property type="match status" value="1"/>
</dbReference>
<proteinExistence type="predicted"/>
<dbReference type="OrthoDB" id="9816001at2"/>
<keyword evidence="5" id="KW-1185">Reference proteome</keyword>
<reference evidence="4 5" key="1">
    <citation type="submission" date="2018-10" db="EMBL/GenBank/DDBJ databases">
        <title>Sinomicrobium pectinilyticum sp. nov., a pectinase-producing bacterium isolated from alkaline and saline soil, and emended description of the genus Sinomicrobium.</title>
        <authorList>
            <person name="Cheng B."/>
            <person name="Li C."/>
            <person name="Lai Q."/>
            <person name="Du M."/>
            <person name="Shao Z."/>
            <person name="Xu P."/>
            <person name="Yang C."/>
        </authorList>
    </citation>
    <scope>NUCLEOTIDE SEQUENCE [LARGE SCALE GENOMIC DNA]</scope>
    <source>
        <strain evidence="4 5">5DNS001</strain>
    </source>
</reference>
<dbReference type="AlphaFoldDB" id="A0A3N0DRJ0"/>
<dbReference type="InterPro" id="IPR013783">
    <property type="entry name" value="Ig-like_fold"/>
</dbReference>